<dbReference type="AlphaFoldDB" id="A0AAN9JZ44"/>
<proteinExistence type="predicted"/>
<evidence type="ECO:0000313" key="2">
    <source>
        <dbReference type="EMBL" id="KAK7307538.1"/>
    </source>
</evidence>
<keyword evidence="1" id="KW-0472">Membrane</keyword>
<evidence type="ECO:0000313" key="3">
    <source>
        <dbReference type="Proteomes" id="UP001367508"/>
    </source>
</evidence>
<comment type="caution">
    <text evidence="2">The sequence shown here is derived from an EMBL/GenBank/DDBJ whole genome shotgun (WGS) entry which is preliminary data.</text>
</comment>
<sequence length="87" mass="10304">MAGQPNLNKKKFYWFWGRSHGSCPGSLPRVVCAVLLFVIPFIITYLSLDSVLRLWMAWIHQWNRSCSNQIRYYLSIYIRKGYVFNIA</sequence>
<gene>
    <name evidence="2" type="ORF">VNO77_40701</name>
</gene>
<reference evidence="2 3" key="1">
    <citation type="submission" date="2024-01" db="EMBL/GenBank/DDBJ databases">
        <title>The genomes of 5 underutilized Papilionoideae crops provide insights into root nodulation and disease resistanc.</title>
        <authorList>
            <person name="Jiang F."/>
        </authorList>
    </citation>
    <scope>NUCLEOTIDE SEQUENCE [LARGE SCALE GENOMIC DNA]</scope>
    <source>
        <strain evidence="2">LVBAO_FW01</strain>
        <tissue evidence="2">Leaves</tissue>
    </source>
</reference>
<keyword evidence="1" id="KW-0812">Transmembrane</keyword>
<name>A0AAN9JZ44_CANGL</name>
<keyword evidence="3" id="KW-1185">Reference proteome</keyword>
<evidence type="ECO:0000256" key="1">
    <source>
        <dbReference type="SAM" id="Phobius"/>
    </source>
</evidence>
<organism evidence="2 3">
    <name type="scientific">Canavalia gladiata</name>
    <name type="common">Sword bean</name>
    <name type="synonym">Dolichos gladiatus</name>
    <dbReference type="NCBI Taxonomy" id="3824"/>
    <lineage>
        <taxon>Eukaryota</taxon>
        <taxon>Viridiplantae</taxon>
        <taxon>Streptophyta</taxon>
        <taxon>Embryophyta</taxon>
        <taxon>Tracheophyta</taxon>
        <taxon>Spermatophyta</taxon>
        <taxon>Magnoliopsida</taxon>
        <taxon>eudicotyledons</taxon>
        <taxon>Gunneridae</taxon>
        <taxon>Pentapetalae</taxon>
        <taxon>rosids</taxon>
        <taxon>fabids</taxon>
        <taxon>Fabales</taxon>
        <taxon>Fabaceae</taxon>
        <taxon>Papilionoideae</taxon>
        <taxon>50 kb inversion clade</taxon>
        <taxon>NPAAA clade</taxon>
        <taxon>indigoferoid/millettioid clade</taxon>
        <taxon>Phaseoleae</taxon>
        <taxon>Canavalia</taxon>
    </lineage>
</organism>
<accession>A0AAN9JZ44</accession>
<feature type="transmembrane region" description="Helical" evidence="1">
    <location>
        <begin position="27"/>
        <end position="48"/>
    </location>
</feature>
<protein>
    <submittedName>
        <fullName evidence="2">Uncharacterized protein</fullName>
    </submittedName>
</protein>
<dbReference type="EMBL" id="JAYMYQ010000010">
    <property type="protein sequence ID" value="KAK7307538.1"/>
    <property type="molecule type" value="Genomic_DNA"/>
</dbReference>
<dbReference type="Proteomes" id="UP001367508">
    <property type="component" value="Unassembled WGS sequence"/>
</dbReference>
<keyword evidence="1" id="KW-1133">Transmembrane helix</keyword>